<evidence type="ECO:0000259" key="16">
    <source>
        <dbReference type="SMART" id="SM00891"/>
    </source>
</evidence>
<dbReference type="Gene3D" id="1.10.10.10">
    <property type="entry name" value="Winged helix-like DNA-binding domain superfamily/Winged helix DNA-binding domain"/>
    <property type="match status" value="1"/>
</dbReference>
<dbReference type="InterPro" id="IPR006166">
    <property type="entry name" value="ERCC4_domain"/>
</dbReference>
<accession>A0A9Q1HDC4</accession>
<dbReference type="GO" id="GO:0003677">
    <property type="term" value="F:DNA binding"/>
    <property type="evidence" value="ECO:0007669"/>
    <property type="project" value="UniProtKB-UniRule"/>
</dbReference>
<comment type="cofactor">
    <cofactor evidence="1 14">
        <name>Mg(2+)</name>
        <dbReference type="ChEBI" id="CHEBI:18420"/>
    </cofactor>
</comment>
<evidence type="ECO:0000256" key="8">
    <source>
        <dbReference type="ARBA" id="ARBA00022801"/>
    </source>
</evidence>
<evidence type="ECO:0000256" key="11">
    <source>
        <dbReference type="ARBA" id="ARBA00023204"/>
    </source>
</evidence>
<dbReference type="InterPro" id="IPR036388">
    <property type="entry name" value="WH-like_DNA-bd_sf"/>
</dbReference>
<dbReference type="GO" id="GO:0006308">
    <property type="term" value="P:DNA catabolic process"/>
    <property type="evidence" value="ECO:0007669"/>
    <property type="project" value="UniProtKB-UniRule"/>
</dbReference>
<dbReference type="SUPFAM" id="SSF52980">
    <property type="entry name" value="Restriction endonuclease-like"/>
    <property type="match status" value="1"/>
</dbReference>
<evidence type="ECO:0000256" key="9">
    <source>
        <dbReference type="ARBA" id="ARBA00022842"/>
    </source>
</evidence>
<name>A0A9Q1HDC4_HOLLE</name>
<dbReference type="GO" id="GO:0048257">
    <property type="term" value="F:3'-flap endonuclease activity"/>
    <property type="evidence" value="ECO:0007669"/>
    <property type="project" value="TreeGrafter"/>
</dbReference>
<dbReference type="FunFam" id="1.10.150.670:FF:000001">
    <property type="entry name" value="Crossover junction endonuclease MUS81"/>
    <property type="match status" value="1"/>
</dbReference>
<dbReference type="Pfam" id="PF21136">
    <property type="entry name" value="WHD_MUS81"/>
    <property type="match status" value="1"/>
</dbReference>
<evidence type="ECO:0000256" key="14">
    <source>
        <dbReference type="RuleBase" id="RU369042"/>
    </source>
</evidence>
<comment type="similarity">
    <text evidence="3 14">Belongs to the XPF family.</text>
</comment>
<feature type="compositionally biased region" description="Basic and acidic residues" evidence="15">
    <location>
        <begin position="93"/>
        <end position="103"/>
    </location>
</feature>
<comment type="function">
    <text evidence="14">Interacts with EME1 to form a DNA structure-specific endonuclease with substrate preference for branched DNA structures with a 5'-end at the branch nick. Typical substrates include 3'-flap structures, D-loops, replication forks and nicked Holliday junctions. May be required in mitosis for the processing of stalled or collapsed replication fork intermediates. May be required in meiosis for the repair of meiosis-specific double strand breaks subsequent to single-end invasion (SEI).</text>
</comment>
<feature type="compositionally biased region" description="Polar residues" evidence="15">
    <location>
        <begin position="446"/>
        <end position="462"/>
    </location>
</feature>
<comment type="caution">
    <text evidence="17">The sequence shown here is derived from an EMBL/GenBank/DDBJ whole genome shotgun (WGS) entry which is preliminary data.</text>
</comment>
<dbReference type="CDD" id="cd21036">
    <property type="entry name" value="WH_MUS81"/>
    <property type="match status" value="1"/>
</dbReference>
<evidence type="ECO:0000256" key="5">
    <source>
        <dbReference type="ARBA" id="ARBA00022723"/>
    </source>
</evidence>
<dbReference type="GO" id="GO:0005730">
    <property type="term" value="C:nucleolus"/>
    <property type="evidence" value="ECO:0007669"/>
    <property type="project" value="UniProtKB-SubCell"/>
</dbReference>
<feature type="compositionally biased region" description="Polar residues" evidence="15">
    <location>
        <begin position="259"/>
        <end position="273"/>
    </location>
</feature>
<keyword evidence="10 14" id="KW-0233">DNA recombination</keyword>
<keyword evidence="7 14" id="KW-0227">DNA damage</keyword>
<dbReference type="FunFam" id="1.10.150.110:FF:000001">
    <property type="entry name" value="Putative Crossover junction endonuclease MUS81"/>
    <property type="match status" value="1"/>
</dbReference>
<comment type="subunit">
    <text evidence="13">Part of the heterodimeric DNA structure-specific endonuclease complex MUS81-EME1. Part of the heterodimeric DNA structure-specific endonuclease complex MUS81-EME2.</text>
</comment>
<dbReference type="InterPro" id="IPR027421">
    <property type="entry name" value="DNA_pol_lamdba_lyase_dom_sf"/>
</dbReference>
<dbReference type="PANTHER" id="PTHR13451">
    <property type="entry name" value="CLASS II CROSSOVER JUNCTION ENDONUCLEASE MUS81"/>
    <property type="match status" value="1"/>
</dbReference>
<dbReference type="FunFam" id="1.10.10.10:FF:000307">
    <property type="entry name" value="Crossover junction endonuclease MUS81"/>
    <property type="match status" value="1"/>
</dbReference>
<dbReference type="GO" id="GO:0000712">
    <property type="term" value="P:resolution of meiotic recombination intermediates"/>
    <property type="evidence" value="ECO:0007669"/>
    <property type="project" value="TreeGrafter"/>
</dbReference>
<evidence type="ECO:0000256" key="4">
    <source>
        <dbReference type="ARBA" id="ARBA00022722"/>
    </source>
</evidence>
<reference evidence="17" key="1">
    <citation type="submission" date="2021-10" db="EMBL/GenBank/DDBJ databases">
        <title>Tropical sea cucumber genome reveals ecological adaptation and Cuvierian tubules defense mechanism.</title>
        <authorList>
            <person name="Chen T."/>
        </authorList>
    </citation>
    <scope>NUCLEOTIDE SEQUENCE</scope>
    <source>
        <strain evidence="17">Nanhai2018</strain>
        <tissue evidence="17">Muscle</tissue>
    </source>
</reference>
<evidence type="ECO:0000313" key="17">
    <source>
        <dbReference type="EMBL" id="KAJ8045267.1"/>
    </source>
</evidence>
<keyword evidence="8 14" id="KW-0378">Hydrolase</keyword>
<dbReference type="InterPro" id="IPR033309">
    <property type="entry name" value="Mus81"/>
</dbReference>
<dbReference type="GO" id="GO:0031573">
    <property type="term" value="P:mitotic intra-S DNA damage checkpoint signaling"/>
    <property type="evidence" value="ECO:0007669"/>
    <property type="project" value="TreeGrafter"/>
</dbReference>
<dbReference type="SUPFAM" id="SSF47802">
    <property type="entry name" value="DNA polymerase beta, N-terminal domain-like"/>
    <property type="match status" value="1"/>
</dbReference>
<dbReference type="EC" id="3.1.22.-" evidence="14"/>
<evidence type="ECO:0000256" key="12">
    <source>
        <dbReference type="ARBA" id="ARBA00023242"/>
    </source>
</evidence>
<keyword evidence="18" id="KW-1185">Reference proteome</keyword>
<dbReference type="Proteomes" id="UP001152320">
    <property type="component" value="Chromosome 3"/>
</dbReference>
<keyword evidence="12 14" id="KW-0539">Nucleus</keyword>
<evidence type="ECO:0000256" key="3">
    <source>
        <dbReference type="ARBA" id="ARBA00010015"/>
    </source>
</evidence>
<feature type="compositionally biased region" description="Low complexity" evidence="15">
    <location>
        <begin position="470"/>
        <end position="484"/>
    </location>
</feature>
<feature type="region of interest" description="Disordered" evidence="15">
    <location>
        <begin position="442"/>
        <end position="484"/>
    </location>
</feature>
<evidence type="ECO:0000256" key="1">
    <source>
        <dbReference type="ARBA" id="ARBA00001946"/>
    </source>
</evidence>
<dbReference type="Gene3D" id="1.10.150.670">
    <property type="entry name" value="Crossover junction endonuclease EME1, DNA-binding domain"/>
    <property type="match status" value="1"/>
</dbReference>
<evidence type="ECO:0000256" key="2">
    <source>
        <dbReference type="ARBA" id="ARBA00004604"/>
    </source>
</evidence>
<dbReference type="OrthoDB" id="5963188at2759"/>
<dbReference type="GO" id="GO:0008821">
    <property type="term" value="F:crossover junction DNA endonuclease activity"/>
    <property type="evidence" value="ECO:0007669"/>
    <property type="project" value="UniProtKB-UniRule"/>
</dbReference>
<dbReference type="InterPro" id="IPR011335">
    <property type="entry name" value="Restrct_endonuc-II-like"/>
</dbReference>
<dbReference type="SMART" id="SM00891">
    <property type="entry name" value="ERCC4"/>
    <property type="match status" value="1"/>
</dbReference>
<dbReference type="InterPro" id="IPR047416">
    <property type="entry name" value="XPF_nuclease_Mus81"/>
</dbReference>
<gene>
    <name evidence="17" type="ORF">HOLleu_08243</name>
</gene>
<dbReference type="GO" id="GO:0046872">
    <property type="term" value="F:metal ion binding"/>
    <property type="evidence" value="ECO:0007669"/>
    <property type="project" value="UniProtKB-UniRule"/>
</dbReference>
<organism evidence="17 18">
    <name type="scientific">Holothuria leucospilota</name>
    <name type="common">Black long sea cucumber</name>
    <name type="synonym">Mertensiothuria leucospilota</name>
    <dbReference type="NCBI Taxonomy" id="206669"/>
    <lineage>
        <taxon>Eukaryota</taxon>
        <taxon>Metazoa</taxon>
        <taxon>Echinodermata</taxon>
        <taxon>Eleutherozoa</taxon>
        <taxon>Echinozoa</taxon>
        <taxon>Holothuroidea</taxon>
        <taxon>Aspidochirotacea</taxon>
        <taxon>Aspidochirotida</taxon>
        <taxon>Holothuriidae</taxon>
        <taxon>Holothuria</taxon>
    </lineage>
</organism>
<dbReference type="InterPro" id="IPR010996">
    <property type="entry name" value="HHH_MUS81"/>
</dbReference>
<keyword evidence="5 14" id="KW-0479">Metal-binding</keyword>
<dbReference type="EMBL" id="JAIZAY010000003">
    <property type="protein sequence ID" value="KAJ8045267.1"/>
    <property type="molecule type" value="Genomic_DNA"/>
</dbReference>
<dbReference type="GO" id="GO:0048476">
    <property type="term" value="C:Holliday junction resolvase complex"/>
    <property type="evidence" value="ECO:0007669"/>
    <property type="project" value="UniProtKB-UniRule"/>
</dbReference>
<dbReference type="GO" id="GO:0000727">
    <property type="term" value="P:double-strand break repair via break-induced replication"/>
    <property type="evidence" value="ECO:0007669"/>
    <property type="project" value="UniProtKB-UniRule"/>
</dbReference>
<comment type="subcellular location">
    <subcellularLocation>
        <location evidence="2">Nucleus</location>
        <location evidence="2">Nucleolus</location>
    </subcellularLocation>
</comment>
<comment type="subunit">
    <text evidence="14">Interacts with EME1.</text>
</comment>
<dbReference type="Pfam" id="PF02732">
    <property type="entry name" value="ERCC4"/>
    <property type="match status" value="1"/>
</dbReference>
<dbReference type="InterPro" id="IPR042530">
    <property type="entry name" value="EME1/EME2_C"/>
</dbReference>
<feature type="region of interest" description="Disordered" evidence="15">
    <location>
        <begin position="91"/>
        <end position="151"/>
    </location>
</feature>
<keyword evidence="9 14" id="KW-0460">Magnesium</keyword>
<feature type="region of interest" description="Disordered" evidence="15">
    <location>
        <begin position="245"/>
        <end position="307"/>
    </location>
</feature>
<dbReference type="InterPro" id="IPR047417">
    <property type="entry name" value="WHD_MUS81"/>
</dbReference>
<dbReference type="Pfam" id="PF14716">
    <property type="entry name" value="HHH_8"/>
    <property type="match status" value="1"/>
</dbReference>
<dbReference type="GO" id="GO:0031297">
    <property type="term" value="P:replication fork processing"/>
    <property type="evidence" value="ECO:0007669"/>
    <property type="project" value="UniProtKB-ARBA"/>
</dbReference>
<sequence>MSKQPLKRRKKINPDPNPLFTRWLTEWRDEAATKGWKTQYAYGKALRSLKKYPMPLSSGKSCSILDSFGNKICNMLDKKLEEYIAENGPVERGVNKRPQENKRNPVSSSINISDSDSDTNLDADSLQGSVHEAPSGQRKRKTPNKSPREYVPVYRSGPYALILTLYRNHIKENSRGFMRKEELMEAAQPLADKSFSRPDPGSYYTAWSSMSTLINKELVAKEGHPPRFSITDKGCELAHKLEQADVTRGQPQGGPILPTGSTHSHHQTASSRSKAVPELPRMSSDEGSDADGCHGDDDNSRGKIYPSTSTVSENRFIANTTNKDSNYLTFWYIDDRGRKVSMKDSAAVMIDDEVGVGFLVRCDRLALEKSGRKYQVDLSRSCEEGSDVYAYLANENAEDTCTMLSQESNIENISFNSSTYFISGKPLLSSQSSVSSSYLGSVAPSHSSMTATSTSYGSSISRPHTESDRSTQSSMSQESSVSSLSQSSAVTEKLYQESQKAFSPDPLFVFQPGDFDIVLCVDNCETVGGNNRGQKQLLLPELMRNGVNMDVRKLQVGDFLWVAREKVAPRIGQLKMPERREVVLDYVVERKRMDDLCSSMQDGRFREQKFRLKNCGLRKPIYLVEEHGSSEHLSIPQATLFQATVNTQVSDGFYVKHTKDIKESVAYLTIMTRYLQSLYSTKTLIAYKKQDLEKMNVEFSLSDDTQQLMAFKDFNQNSIKNKESTVNETFAKQLLQISGLSAEKALAIITTYKTPALLLQAYDQCALSADQEKLLAKLKYGKLQRNLGPALSRQIQKLYCTAGPLL</sequence>
<evidence type="ECO:0000256" key="6">
    <source>
        <dbReference type="ARBA" id="ARBA00022759"/>
    </source>
</evidence>
<keyword evidence="11 14" id="KW-0234">DNA repair</keyword>
<keyword evidence="6 14" id="KW-0255">Endonuclease</keyword>
<evidence type="ECO:0000256" key="15">
    <source>
        <dbReference type="SAM" id="MobiDB-lite"/>
    </source>
</evidence>
<feature type="compositionally biased region" description="Basic and acidic residues" evidence="15">
    <location>
        <begin position="291"/>
        <end position="301"/>
    </location>
</feature>
<proteinExistence type="inferred from homology"/>
<dbReference type="Gene3D" id="3.40.50.10130">
    <property type="match status" value="1"/>
</dbReference>
<evidence type="ECO:0000256" key="13">
    <source>
        <dbReference type="ARBA" id="ARBA00093541"/>
    </source>
</evidence>
<keyword evidence="4 14" id="KW-0540">Nuclease</keyword>
<dbReference type="Pfam" id="PF21292">
    <property type="entry name" value="EME1-MUS81_C"/>
    <property type="match status" value="1"/>
</dbReference>
<dbReference type="PANTHER" id="PTHR13451:SF0">
    <property type="entry name" value="CROSSOVER JUNCTION ENDONUCLEASE MUS81"/>
    <property type="match status" value="1"/>
</dbReference>
<protein>
    <recommendedName>
        <fullName evidence="14">Crossover junction endonuclease MUS81</fullName>
        <ecNumber evidence="14">3.1.22.-</ecNumber>
    </recommendedName>
</protein>
<dbReference type="Gene3D" id="1.10.150.110">
    <property type="entry name" value="DNA polymerase beta, N-terminal domain-like"/>
    <property type="match status" value="1"/>
</dbReference>
<dbReference type="FunFam" id="3.40.50.10130:FF:000003">
    <property type="entry name" value="Crossover junction endonuclease MUS81"/>
    <property type="match status" value="1"/>
</dbReference>
<feature type="domain" description="ERCC4" evidence="16">
    <location>
        <begin position="518"/>
        <end position="628"/>
    </location>
</feature>
<evidence type="ECO:0000256" key="10">
    <source>
        <dbReference type="ARBA" id="ARBA00023172"/>
    </source>
</evidence>
<evidence type="ECO:0000313" key="18">
    <source>
        <dbReference type="Proteomes" id="UP001152320"/>
    </source>
</evidence>
<evidence type="ECO:0000256" key="7">
    <source>
        <dbReference type="ARBA" id="ARBA00022763"/>
    </source>
</evidence>
<dbReference type="AlphaFoldDB" id="A0A9Q1HDC4"/>
<dbReference type="CDD" id="cd20074">
    <property type="entry name" value="XPF_nuclease_Mus81"/>
    <property type="match status" value="1"/>
</dbReference>